<name>A0A226D741_FOLCA</name>
<protein>
    <submittedName>
        <fullName evidence="2">Uncharacterized protein</fullName>
    </submittedName>
</protein>
<dbReference type="EMBL" id="LNIX01000031">
    <property type="protein sequence ID" value="OXA40963.1"/>
    <property type="molecule type" value="Genomic_DNA"/>
</dbReference>
<keyword evidence="1" id="KW-0812">Transmembrane</keyword>
<dbReference type="AlphaFoldDB" id="A0A226D741"/>
<reference evidence="2 3" key="1">
    <citation type="submission" date="2015-12" db="EMBL/GenBank/DDBJ databases">
        <title>The genome of Folsomia candida.</title>
        <authorList>
            <person name="Faddeeva A."/>
            <person name="Derks M.F."/>
            <person name="Anvar Y."/>
            <person name="Smit S."/>
            <person name="Van Straalen N."/>
            <person name="Roelofs D."/>
        </authorList>
    </citation>
    <scope>NUCLEOTIDE SEQUENCE [LARGE SCALE GENOMIC DNA]</scope>
    <source>
        <strain evidence="2 3">VU population</strain>
        <tissue evidence="2">Whole body</tissue>
    </source>
</reference>
<evidence type="ECO:0000313" key="2">
    <source>
        <dbReference type="EMBL" id="OXA40963.1"/>
    </source>
</evidence>
<feature type="transmembrane region" description="Helical" evidence="1">
    <location>
        <begin position="75"/>
        <end position="92"/>
    </location>
</feature>
<keyword evidence="3" id="KW-1185">Reference proteome</keyword>
<feature type="transmembrane region" description="Helical" evidence="1">
    <location>
        <begin position="44"/>
        <end position="63"/>
    </location>
</feature>
<organism evidence="2 3">
    <name type="scientific">Folsomia candida</name>
    <name type="common">Springtail</name>
    <dbReference type="NCBI Taxonomy" id="158441"/>
    <lineage>
        <taxon>Eukaryota</taxon>
        <taxon>Metazoa</taxon>
        <taxon>Ecdysozoa</taxon>
        <taxon>Arthropoda</taxon>
        <taxon>Hexapoda</taxon>
        <taxon>Collembola</taxon>
        <taxon>Entomobryomorpha</taxon>
        <taxon>Isotomoidea</taxon>
        <taxon>Isotomidae</taxon>
        <taxon>Proisotominae</taxon>
        <taxon>Folsomia</taxon>
    </lineage>
</organism>
<keyword evidence="1" id="KW-0472">Membrane</keyword>
<sequence>MSKIQVFQRVKRHLELGNYLKCVFVAEGKAKGRLILISKKKKRIVQAFMTLQLFIILLKLWSISGYRFRSLTENVVGIAIVSLTGIPFILGFDPSPENVQVQFLNGIFSAKEEGTQGKHILTVLTFFMDVCELGYYSVSITQGLLPIFLFCQLSCVLL</sequence>
<proteinExistence type="predicted"/>
<keyword evidence="1" id="KW-1133">Transmembrane helix</keyword>
<comment type="caution">
    <text evidence="2">The sequence shown here is derived from an EMBL/GenBank/DDBJ whole genome shotgun (WGS) entry which is preliminary data.</text>
</comment>
<gene>
    <name evidence="2" type="ORF">Fcan01_24332</name>
</gene>
<evidence type="ECO:0000256" key="1">
    <source>
        <dbReference type="SAM" id="Phobius"/>
    </source>
</evidence>
<accession>A0A226D741</accession>
<dbReference type="Proteomes" id="UP000198287">
    <property type="component" value="Unassembled WGS sequence"/>
</dbReference>
<evidence type="ECO:0000313" key="3">
    <source>
        <dbReference type="Proteomes" id="UP000198287"/>
    </source>
</evidence>